<evidence type="ECO:0000259" key="1">
    <source>
        <dbReference type="Pfam" id="PF00561"/>
    </source>
</evidence>
<dbReference type="InterPro" id="IPR029058">
    <property type="entry name" value="AB_hydrolase_fold"/>
</dbReference>
<accession>A0A286GW45</accession>
<dbReference type="Gene3D" id="3.40.50.1820">
    <property type="entry name" value="alpha/beta hydrolase"/>
    <property type="match status" value="1"/>
</dbReference>
<protein>
    <submittedName>
        <fullName evidence="2">2-succinyl-6-hydroxy-2,4-cyclohexadiene-1-carboxylate synthase</fullName>
    </submittedName>
</protein>
<keyword evidence="3" id="KW-1185">Reference proteome</keyword>
<dbReference type="Pfam" id="PF00561">
    <property type="entry name" value="Abhydrolase_1"/>
    <property type="match status" value="1"/>
</dbReference>
<dbReference type="PRINTS" id="PR00111">
    <property type="entry name" value="ABHYDROLASE"/>
</dbReference>
<dbReference type="OrthoDB" id="9808398at2"/>
<sequence length="286" mass="31382">MSLWTDALGSEIRFVDVGGVRTRILRTGSSGPLLLLLHGRGGHLETWTRNHAGWADGRQVVAADLLGHGLTERAGSRYDVGELLEHTEHLVDALLAETGESDLDVVGQSLGGWVAAWLTRRRPGTVRRLVLVEPAGLQSEAERLADPRVAAAYERGGRAFTAVTADNVRLRLRQLLQDPAAVDEEMVELRRRLYEPPGAADVHSAVRAADNGSWLLTPDWWRAHRTPTLFVRGEHGHLPGAVLDRLAASLPDARVVTVPGAKQWPHYENPLDVTAAVEYFLQEDLP</sequence>
<dbReference type="AlphaFoldDB" id="A0A286GW45"/>
<evidence type="ECO:0000313" key="3">
    <source>
        <dbReference type="Proteomes" id="UP000219482"/>
    </source>
</evidence>
<reference evidence="3" key="1">
    <citation type="submission" date="2017-09" db="EMBL/GenBank/DDBJ databases">
        <authorList>
            <person name="Varghese N."/>
            <person name="Submissions S."/>
        </authorList>
    </citation>
    <scope>NUCLEOTIDE SEQUENCE [LARGE SCALE GENOMIC DNA]</scope>
    <source>
        <strain evidence="3">DSM 44270</strain>
    </source>
</reference>
<dbReference type="EMBL" id="OCNK01000002">
    <property type="protein sequence ID" value="SOD99406.1"/>
    <property type="molecule type" value="Genomic_DNA"/>
</dbReference>
<dbReference type="SUPFAM" id="SSF53474">
    <property type="entry name" value="alpha/beta-Hydrolases"/>
    <property type="match status" value="1"/>
</dbReference>
<dbReference type="InterPro" id="IPR000073">
    <property type="entry name" value="AB_hydrolase_1"/>
</dbReference>
<gene>
    <name evidence="2" type="ORF">SAMN06272739_2300</name>
</gene>
<organism evidence="2 3">
    <name type="scientific">Blastococcus haudaquaticus</name>
    <dbReference type="NCBI Taxonomy" id="1938745"/>
    <lineage>
        <taxon>Bacteria</taxon>
        <taxon>Bacillati</taxon>
        <taxon>Actinomycetota</taxon>
        <taxon>Actinomycetes</taxon>
        <taxon>Geodermatophilales</taxon>
        <taxon>Geodermatophilaceae</taxon>
        <taxon>Blastococcus</taxon>
    </lineage>
</organism>
<dbReference type="Proteomes" id="UP000219482">
    <property type="component" value="Unassembled WGS sequence"/>
</dbReference>
<proteinExistence type="predicted"/>
<dbReference type="GO" id="GO:0003824">
    <property type="term" value="F:catalytic activity"/>
    <property type="evidence" value="ECO:0007669"/>
    <property type="project" value="UniProtKB-ARBA"/>
</dbReference>
<dbReference type="PANTHER" id="PTHR46438">
    <property type="entry name" value="ALPHA/BETA-HYDROLASES SUPERFAMILY PROTEIN"/>
    <property type="match status" value="1"/>
</dbReference>
<evidence type="ECO:0000313" key="2">
    <source>
        <dbReference type="EMBL" id="SOD99406.1"/>
    </source>
</evidence>
<feature type="domain" description="AB hydrolase-1" evidence="1">
    <location>
        <begin position="32"/>
        <end position="270"/>
    </location>
</feature>
<name>A0A286GW45_9ACTN</name>
<dbReference type="RefSeq" id="WP_159961683.1">
    <property type="nucleotide sequence ID" value="NZ_OCNK01000002.1"/>
</dbReference>